<feature type="region of interest" description="Disordered" evidence="1">
    <location>
        <begin position="151"/>
        <end position="276"/>
    </location>
</feature>
<gene>
    <name evidence="2" type="ORF">DICSQDRAFT_172268</name>
</gene>
<dbReference type="EMBL" id="JH719427">
    <property type="protein sequence ID" value="EJF59122.1"/>
    <property type="molecule type" value="Genomic_DNA"/>
</dbReference>
<dbReference type="RefSeq" id="XP_007368067.1">
    <property type="nucleotide sequence ID" value="XM_007368005.1"/>
</dbReference>
<reference evidence="2 3" key="1">
    <citation type="journal article" date="2012" name="Science">
        <title>The Paleozoic origin of enzymatic lignin decomposition reconstructed from 31 fungal genomes.</title>
        <authorList>
            <person name="Floudas D."/>
            <person name="Binder M."/>
            <person name="Riley R."/>
            <person name="Barry K."/>
            <person name="Blanchette R.A."/>
            <person name="Henrissat B."/>
            <person name="Martinez A.T."/>
            <person name="Otillar R."/>
            <person name="Spatafora J.W."/>
            <person name="Yadav J.S."/>
            <person name="Aerts A."/>
            <person name="Benoit I."/>
            <person name="Boyd A."/>
            <person name="Carlson A."/>
            <person name="Copeland A."/>
            <person name="Coutinho P.M."/>
            <person name="de Vries R.P."/>
            <person name="Ferreira P."/>
            <person name="Findley K."/>
            <person name="Foster B."/>
            <person name="Gaskell J."/>
            <person name="Glotzer D."/>
            <person name="Gorecki P."/>
            <person name="Heitman J."/>
            <person name="Hesse C."/>
            <person name="Hori C."/>
            <person name="Igarashi K."/>
            <person name="Jurgens J.A."/>
            <person name="Kallen N."/>
            <person name="Kersten P."/>
            <person name="Kohler A."/>
            <person name="Kuees U."/>
            <person name="Kumar T.K.A."/>
            <person name="Kuo A."/>
            <person name="LaButti K."/>
            <person name="Larrondo L.F."/>
            <person name="Lindquist E."/>
            <person name="Ling A."/>
            <person name="Lombard V."/>
            <person name="Lucas S."/>
            <person name="Lundell T."/>
            <person name="Martin R."/>
            <person name="McLaughlin D.J."/>
            <person name="Morgenstern I."/>
            <person name="Morin E."/>
            <person name="Murat C."/>
            <person name="Nagy L.G."/>
            <person name="Nolan M."/>
            <person name="Ohm R.A."/>
            <person name="Patyshakuliyeva A."/>
            <person name="Rokas A."/>
            <person name="Ruiz-Duenas F.J."/>
            <person name="Sabat G."/>
            <person name="Salamov A."/>
            <person name="Samejima M."/>
            <person name="Schmutz J."/>
            <person name="Slot J.C."/>
            <person name="St John F."/>
            <person name="Stenlid J."/>
            <person name="Sun H."/>
            <person name="Sun S."/>
            <person name="Syed K."/>
            <person name="Tsang A."/>
            <person name="Wiebenga A."/>
            <person name="Young D."/>
            <person name="Pisabarro A."/>
            <person name="Eastwood D.C."/>
            <person name="Martin F."/>
            <person name="Cullen D."/>
            <person name="Grigoriev I.V."/>
            <person name="Hibbett D.S."/>
        </authorList>
    </citation>
    <scope>NUCLEOTIDE SEQUENCE [LARGE SCALE GENOMIC DNA]</scope>
    <source>
        <strain evidence="2 3">LYAD-421 SS1</strain>
    </source>
</reference>
<accession>R7SVX6</accession>
<evidence type="ECO:0000313" key="2">
    <source>
        <dbReference type="EMBL" id="EJF59122.1"/>
    </source>
</evidence>
<evidence type="ECO:0000313" key="3">
    <source>
        <dbReference type="Proteomes" id="UP000053319"/>
    </source>
</evidence>
<protein>
    <submittedName>
        <fullName evidence="2">Uncharacterized protein</fullName>
    </submittedName>
</protein>
<organism evidence="2 3">
    <name type="scientific">Dichomitus squalens (strain LYAD-421)</name>
    <name type="common">Western red white-rot fungus</name>
    <dbReference type="NCBI Taxonomy" id="732165"/>
    <lineage>
        <taxon>Eukaryota</taxon>
        <taxon>Fungi</taxon>
        <taxon>Dikarya</taxon>
        <taxon>Basidiomycota</taxon>
        <taxon>Agaricomycotina</taxon>
        <taxon>Agaricomycetes</taxon>
        <taxon>Polyporales</taxon>
        <taxon>Polyporaceae</taxon>
        <taxon>Dichomitus</taxon>
    </lineage>
</organism>
<feature type="compositionally biased region" description="Pro residues" evidence="1">
    <location>
        <begin position="307"/>
        <end position="331"/>
    </location>
</feature>
<feature type="compositionally biased region" description="Pro residues" evidence="1">
    <location>
        <begin position="156"/>
        <end position="165"/>
    </location>
</feature>
<dbReference type="HOGENOM" id="CLU_027885_0_0_1"/>
<dbReference type="KEGG" id="dsq:DICSQDRAFT_172268"/>
<feature type="compositionally biased region" description="Low complexity" evidence="1">
    <location>
        <begin position="242"/>
        <end position="252"/>
    </location>
</feature>
<dbReference type="AlphaFoldDB" id="R7SVX6"/>
<feature type="region of interest" description="Disordered" evidence="1">
    <location>
        <begin position="290"/>
        <end position="332"/>
    </location>
</feature>
<proteinExistence type="predicted"/>
<dbReference type="GeneID" id="18839523"/>
<dbReference type="Proteomes" id="UP000053319">
    <property type="component" value="Unassembled WGS sequence"/>
</dbReference>
<name>R7SVX6_DICSQ</name>
<feature type="compositionally biased region" description="Low complexity" evidence="1">
    <location>
        <begin position="295"/>
        <end position="306"/>
    </location>
</feature>
<sequence>MPQLASTYRAAPEDVPTPQWFLDHDFHLSFLHLPGNEVAGYSEPSACQYVGWLLLQPNPELRNVLEWRFRDVPPASHAWAIYGESVVTLTHLRTLDWDLRATTIAMSDHALDIICAPHHLFFIADLVNHIEQVDRERERTWLERVLATNDSHAASPIPPTPPLPAPEWGNPADVSGWGDTNVGWSNTNWGNVPMDEADVEWSSPVQPLRRSPPPRDSPSPTLQHLRPMPDRLRSGAPPPTRTRPSPHSSSPTPRSPSPVDENGPPFTMVVDPASPLEWPTSTVRTVLGTISGGDLTDATDPDALSAPPTPPTPPLRQPRPRTPPYPAPAPGPTTVHWRTPLLGHPAYGGALLYDERLPDGWQIGPEEPRRVGGHPWEWRISGHLNGTALLEVQLRSYAWDERWEHIPGIDNAYLIGVLADNLHPSGQFTENQYLGFLWAMIQARDPSALVTDYNIW</sequence>
<evidence type="ECO:0000256" key="1">
    <source>
        <dbReference type="SAM" id="MobiDB-lite"/>
    </source>
</evidence>